<evidence type="ECO:0000256" key="2">
    <source>
        <dbReference type="ARBA" id="ARBA00022737"/>
    </source>
</evidence>
<keyword evidence="5" id="KW-1185">Reference proteome</keyword>
<dbReference type="InterPro" id="IPR018357">
    <property type="entry name" value="Hexapep_transf_CS"/>
</dbReference>
<keyword evidence="2" id="KW-0677">Repeat</keyword>
<sequence length="189" mass="20741">MNINQVKNLTDKQKPFIATDPMITEAQKNAFENCCIFNQLVLTKNNYDFSIFEKLFDKIGNSPYIEPNFICSFGFNISVGDNFFANHDVTMLDFAKISIGNDVNIAPKVGFYTANFLERPSDRHAKKMIAHPITLENGVWIGGSATILGGVTIGENSIVGAGSVVTHNIPANVIAVGNPARVLRPIKLH</sequence>
<comment type="similarity">
    <text evidence="3">Belongs to the transferase hexapeptide repeat family.</text>
</comment>
<evidence type="ECO:0000256" key="1">
    <source>
        <dbReference type="ARBA" id="ARBA00022679"/>
    </source>
</evidence>
<evidence type="ECO:0000313" key="5">
    <source>
        <dbReference type="Proteomes" id="UP000051131"/>
    </source>
</evidence>
<dbReference type="EMBL" id="AYZE01000005">
    <property type="protein sequence ID" value="KRM92665.1"/>
    <property type="molecule type" value="Genomic_DNA"/>
</dbReference>
<dbReference type="OrthoDB" id="9812571at2"/>
<dbReference type="STRING" id="1423729.FC80_GL001603"/>
<dbReference type="AlphaFoldDB" id="A0A0R2CXD1"/>
<dbReference type="SUPFAM" id="SSF51161">
    <property type="entry name" value="Trimeric LpxA-like enzymes"/>
    <property type="match status" value="1"/>
</dbReference>
<comment type="caution">
    <text evidence="4">The sequence shown here is derived from an EMBL/GenBank/DDBJ whole genome shotgun (WGS) entry which is preliminary data.</text>
</comment>
<dbReference type="PANTHER" id="PTHR43017:SF1">
    <property type="entry name" value="ACETYLTRANSFERASE YJL218W-RELATED"/>
    <property type="match status" value="1"/>
</dbReference>
<evidence type="ECO:0000313" key="4">
    <source>
        <dbReference type="EMBL" id="KRM92665.1"/>
    </source>
</evidence>
<dbReference type="Gene3D" id="2.160.10.10">
    <property type="entry name" value="Hexapeptide repeat proteins"/>
    <property type="match status" value="1"/>
</dbReference>
<dbReference type="PANTHER" id="PTHR43017">
    <property type="entry name" value="GALACTOSIDE O-ACETYLTRANSFERASE"/>
    <property type="match status" value="1"/>
</dbReference>
<protein>
    <recommendedName>
        <fullName evidence="3">Acetyltransferase</fullName>
        <ecNumber evidence="3">2.3.1.-</ecNumber>
    </recommendedName>
</protein>
<dbReference type="PROSITE" id="PS00101">
    <property type="entry name" value="HEXAPEP_TRANSFERASES"/>
    <property type="match status" value="1"/>
</dbReference>
<dbReference type="Proteomes" id="UP000051131">
    <property type="component" value="Unassembled WGS sequence"/>
</dbReference>
<dbReference type="InterPro" id="IPR001451">
    <property type="entry name" value="Hexapep"/>
</dbReference>
<organism evidence="4 5">
    <name type="scientific">Liquorilactobacillus cacaonum DSM 21116</name>
    <dbReference type="NCBI Taxonomy" id="1423729"/>
    <lineage>
        <taxon>Bacteria</taxon>
        <taxon>Bacillati</taxon>
        <taxon>Bacillota</taxon>
        <taxon>Bacilli</taxon>
        <taxon>Lactobacillales</taxon>
        <taxon>Lactobacillaceae</taxon>
        <taxon>Liquorilactobacillus</taxon>
    </lineage>
</organism>
<gene>
    <name evidence="4" type="ORF">FC80_GL001603</name>
</gene>
<reference evidence="4 5" key="1">
    <citation type="journal article" date="2015" name="Genome Announc.">
        <title>Expanding the biotechnology potential of lactobacilli through comparative genomics of 213 strains and associated genera.</title>
        <authorList>
            <person name="Sun Z."/>
            <person name="Harris H.M."/>
            <person name="McCann A."/>
            <person name="Guo C."/>
            <person name="Argimon S."/>
            <person name="Zhang W."/>
            <person name="Yang X."/>
            <person name="Jeffery I.B."/>
            <person name="Cooney J.C."/>
            <person name="Kagawa T.F."/>
            <person name="Liu W."/>
            <person name="Song Y."/>
            <person name="Salvetti E."/>
            <person name="Wrobel A."/>
            <person name="Rasinkangas P."/>
            <person name="Parkhill J."/>
            <person name="Rea M.C."/>
            <person name="O'Sullivan O."/>
            <person name="Ritari J."/>
            <person name="Douillard F.P."/>
            <person name="Paul Ross R."/>
            <person name="Yang R."/>
            <person name="Briner A.E."/>
            <person name="Felis G.E."/>
            <person name="de Vos W.M."/>
            <person name="Barrangou R."/>
            <person name="Klaenhammer T.R."/>
            <person name="Caufield P.W."/>
            <person name="Cui Y."/>
            <person name="Zhang H."/>
            <person name="O'Toole P.W."/>
        </authorList>
    </citation>
    <scope>NUCLEOTIDE SEQUENCE [LARGE SCALE GENOMIC DNA]</scope>
    <source>
        <strain evidence="4 5">DSM 21116</strain>
    </source>
</reference>
<keyword evidence="3" id="KW-0012">Acyltransferase</keyword>
<dbReference type="InterPro" id="IPR039369">
    <property type="entry name" value="LacA-like"/>
</dbReference>
<dbReference type="CDD" id="cd03357">
    <property type="entry name" value="LbH_MAT_GAT"/>
    <property type="match status" value="1"/>
</dbReference>
<dbReference type="EC" id="2.3.1.-" evidence="3"/>
<evidence type="ECO:0000256" key="3">
    <source>
        <dbReference type="RuleBase" id="RU367021"/>
    </source>
</evidence>
<dbReference type="GO" id="GO:0008870">
    <property type="term" value="F:galactoside O-acetyltransferase activity"/>
    <property type="evidence" value="ECO:0007669"/>
    <property type="project" value="TreeGrafter"/>
</dbReference>
<dbReference type="InterPro" id="IPR011004">
    <property type="entry name" value="Trimer_LpxA-like_sf"/>
</dbReference>
<name>A0A0R2CXD1_9LACO</name>
<keyword evidence="1 3" id="KW-0808">Transferase</keyword>
<dbReference type="PATRIC" id="fig|1423729.3.peg.1626"/>
<dbReference type="RefSeq" id="WP_057828264.1">
    <property type="nucleotide sequence ID" value="NZ_AYZE01000005.1"/>
</dbReference>
<accession>A0A0R2CXD1</accession>
<proteinExistence type="inferred from homology"/>
<dbReference type="Pfam" id="PF00132">
    <property type="entry name" value="Hexapep"/>
    <property type="match status" value="1"/>
</dbReference>